<feature type="region of interest" description="Disordered" evidence="2">
    <location>
        <begin position="1"/>
        <end position="57"/>
    </location>
</feature>
<comment type="caution">
    <text evidence="3">The sequence shown here is derived from an EMBL/GenBank/DDBJ whole genome shotgun (WGS) entry which is preliminary data.</text>
</comment>
<dbReference type="OMA" id="YMRQIGR"/>
<keyword evidence="4" id="KW-1185">Reference proteome</keyword>
<name>A0A066XJ46_COLSU</name>
<proteinExistence type="predicted"/>
<reference evidence="4" key="1">
    <citation type="journal article" date="2014" name="Genome Announc.">
        <title>Draft genome sequence of Colletotrichum sublineola, a destructive pathogen of cultivated sorghum.</title>
        <authorList>
            <person name="Baroncelli R."/>
            <person name="Sanz-Martin J.M."/>
            <person name="Rech G.E."/>
            <person name="Sukno S.A."/>
            <person name="Thon M.R."/>
        </authorList>
    </citation>
    <scope>NUCLEOTIDE SEQUENCE [LARGE SCALE GENOMIC DNA]</scope>
    <source>
        <strain evidence="4">TX430BB</strain>
    </source>
</reference>
<organism evidence="3 4">
    <name type="scientific">Colletotrichum sublineola</name>
    <name type="common">Sorghum anthracnose fungus</name>
    <dbReference type="NCBI Taxonomy" id="1173701"/>
    <lineage>
        <taxon>Eukaryota</taxon>
        <taxon>Fungi</taxon>
        <taxon>Dikarya</taxon>
        <taxon>Ascomycota</taxon>
        <taxon>Pezizomycotina</taxon>
        <taxon>Sordariomycetes</taxon>
        <taxon>Hypocreomycetidae</taxon>
        <taxon>Glomerellales</taxon>
        <taxon>Glomerellaceae</taxon>
        <taxon>Colletotrichum</taxon>
        <taxon>Colletotrichum graminicola species complex</taxon>
    </lineage>
</organism>
<feature type="compositionally biased region" description="Polar residues" evidence="2">
    <location>
        <begin position="42"/>
        <end position="56"/>
    </location>
</feature>
<dbReference type="EMBL" id="JMSE01000970">
    <property type="protein sequence ID" value="KDN66060.1"/>
    <property type="molecule type" value="Genomic_DNA"/>
</dbReference>
<dbReference type="Proteomes" id="UP000027238">
    <property type="component" value="Unassembled WGS sequence"/>
</dbReference>
<evidence type="ECO:0000256" key="1">
    <source>
        <dbReference type="SAM" id="Coils"/>
    </source>
</evidence>
<keyword evidence="1" id="KW-0175">Coiled coil</keyword>
<accession>A0A066XJ46</accession>
<dbReference type="eggNOG" id="ENOG502SVPQ">
    <property type="taxonomic scope" value="Eukaryota"/>
</dbReference>
<dbReference type="AlphaFoldDB" id="A0A066XJ46"/>
<dbReference type="OrthoDB" id="4755094at2759"/>
<dbReference type="HOGENOM" id="CLU_032233_1_0_1"/>
<evidence type="ECO:0000256" key="2">
    <source>
        <dbReference type="SAM" id="MobiDB-lite"/>
    </source>
</evidence>
<evidence type="ECO:0000313" key="3">
    <source>
        <dbReference type="EMBL" id="KDN66060.1"/>
    </source>
</evidence>
<protein>
    <submittedName>
        <fullName evidence="3">Uncharacterized protein</fullName>
    </submittedName>
</protein>
<gene>
    <name evidence="3" type="ORF">CSUB01_07208</name>
</gene>
<feature type="coiled-coil region" evidence="1">
    <location>
        <begin position="99"/>
        <end position="179"/>
    </location>
</feature>
<evidence type="ECO:0000313" key="4">
    <source>
        <dbReference type="Proteomes" id="UP000027238"/>
    </source>
</evidence>
<sequence length="526" mass="60313">MGFAKIELPVPEQNGVQSKGPRQPLPKGLVATRFHNYPASHRSYQPQRPDSSTKSSHLAECDLIDLGTDVSPPHPSETFNNTTAFRTSGGGHEIDTSHELLLQKEIENLRHQVESATARAEIAEEKVERAEQRIGEIKTEMSAAVDKVGTDTDSPAPKLKQLKAENSTLKEQLRDAQSHIFSLQPYRKEITPEEVGREYDDLVEGITDWVSTFMDPILEDYEQGVEDILMNARRKPTEALRLKRTIHMYPDLVRGSTFPETDEDIVAAIIMRFLNDNIFQKVLYGSIADYVEVLSFVETALQNQVEPKRDLFAIRTWTAEAYNAILSSRDFTGCRDKKERELTHELASMFKILCRRDKIEWFLNGFGAHCIKPAMQLYEKMQVSTNHFYFDINLYIICGPDGEIETSPDFFDNLLDLDCKNVLQNRKAVNFAKMDPPPSKMELYHRMLNVCTLTPALYMRQIGRNDTIKEPQTVRRQRMLVAWGPQEKRDIFLESGDRTLLYHLYCARSEREKQEAGGWATFRWGG</sequence>